<dbReference type="STRING" id="1325564.NSJP_1140"/>
<dbReference type="AlphaFoldDB" id="A0A1W1I2U1"/>
<gene>
    <name evidence="1" type="ORF">NSJP_1140</name>
</gene>
<evidence type="ECO:0000313" key="1">
    <source>
        <dbReference type="EMBL" id="SLM47312.1"/>
    </source>
</evidence>
<protein>
    <submittedName>
        <fullName evidence="1">Uncharacterized protein</fullName>
    </submittedName>
</protein>
<evidence type="ECO:0000313" key="2">
    <source>
        <dbReference type="Proteomes" id="UP000192042"/>
    </source>
</evidence>
<accession>A0A1W1I2U1</accession>
<reference evidence="1 2" key="1">
    <citation type="submission" date="2017-03" db="EMBL/GenBank/DDBJ databases">
        <authorList>
            <person name="Afonso C.L."/>
            <person name="Miller P.J."/>
            <person name="Scott M.A."/>
            <person name="Spackman E."/>
            <person name="Goraichik I."/>
            <person name="Dimitrov K.M."/>
            <person name="Suarez D.L."/>
            <person name="Swayne D.E."/>
        </authorList>
    </citation>
    <scope>NUCLEOTIDE SEQUENCE [LARGE SCALE GENOMIC DNA]</scope>
    <source>
        <strain evidence="1">Genome sequencing of Nitrospira japonica strain NJ11</strain>
    </source>
</reference>
<organism evidence="1 2">
    <name type="scientific">Nitrospira japonica</name>
    <dbReference type="NCBI Taxonomy" id="1325564"/>
    <lineage>
        <taxon>Bacteria</taxon>
        <taxon>Pseudomonadati</taxon>
        <taxon>Nitrospirota</taxon>
        <taxon>Nitrospiria</taxon>
        <taxon>Nitrospirales</taxon>
        <taxon>Nitrospiraceae</taxon>
        <taxon>Nitrospira</taxon>
    </lineage>
</organism>
<keyword evidence="2" id="KW-1185">Reference proteome</keyword>
<name>A0A1W1I2U1_9BACT</name>
<dbReference type="EMBL" id="LT828648">
    <property type="protein sequence ID" value="SLM47312.1"/>
    <property type="molecule type" value="Genomic_DNA"/>
</dbReference>
<dbReference type="KEGG" id="nja:NSJP_1140"/>
<proteinExistence type="predicted"/>
<dbReference type="Proteomes" id="UP000192042">
    <property type="component" value="Chromosome I"/>
</dbReference>
<sequence length="77" mass="8530">MQRTIEVVENFETAASFTIHAGVSSSKRCGARQGPRSERKSLPPIGRYALYIGGKHKDCHKYESTEILQLTSDHPVG</sequence>